<keyword evidence="4 10" id="KW-0812">Transmembrane</keyword>
<dbReference type="InterPro" id="IPR050569">
    <property type="entry name" value="TAAR"/>
</dbReference>
<evidence type="ECO:0000256" key="4">
    <source>
        <dbReference type="ARBA" id="ARBA00022692"/>
    </source>
</evidence>
<dbReference type="PANTHER" id="PTHR24249:SF372">
    <property type="entry name" value="G-PROTEIN COUPLED RECEPTORS FAMILY 1 PROFILE DOMAIN-CONTAINING PROTEIN"/>
    <property type="match status" value="1"/>
</dbReference>
<evidence type="ECO:0000313" key="14">
    <source>
        <dbReference type="EMBL" id="KDQ71520.1"/>
    </source>
</evidence>
<protein>
    <submittedName>
        <fullName evidence="14">Adenosine receptor A2b</fullName>
    </submittedName>
</protein>
<dbReference type="AlphaFoldDB" id="A0A067QRN8"/>
<dbReference type="OMA" id="CALYLPC"/>
<keyword evidence="15" id="KW-1185">Reference proteome</keyword>
<feature type="transmembrane region" description="Helical" evidence="12">
    <location>
        <begin position="59"/>
        <end position="86"/>
    </location>
</feature>
<comment type="subcellular location">
    <subcellularLocation>
        <location evidence="1">Cell membrane</location>
        <topology evidence="1">Multi-pass membrane protein</topology>
    </subcellularLocation>
</comment>
<dbReference type="SUPFAM" id="SSF81321">
    <property type="entry name" value="Family A G protein-coupled receptor-like"/>
    <property type="match status" value="1"/>
</dbReference>
<dbReference type="GO" id="GO:0004930">
    <property type="term" value="F:G protein-coupled receptor activity"/>
    <property type="evidence" value="ECO:0007669"/>
    <property type="project" value="UniProtKB-KW"/>
</dbReference>
<feature type="transmembrane region" description="Helical" evidence="12">
    <location>
        <begin position="231"/>
        <end position="254"/>
    </location>
</feature>
<keyword evidence="7 12" id="KW-0472">Membrane</keyword>
<sequence length="443" mass="48360">MASLIPLETSPKGNHSEEGPSESHDSGFTGVAASQLQTMHRNIDNITTRVSPRLDSAPLVVAAAVLLVFVLSPMILCGNSLILTAVYRFKRLRTPSNYLLASLASSDLGVGLFLPVGMYLELTSSNSDSVGETVNIGLCLIPYCLAISLCSVSVLVMAAIAVDRFTSLAQPLRYNNLITHTSVERYIAAFWLYALLVGFSPLVYSQCIAASSSLYDRNCSFGSVVATPVQLFLFCSVYGPSALILLGCYCYIYVVARYHARAIYSVELSLRQHQDGSHCRYGQTLAITVGFFICLWLPFQVCMLLDIFRGTRILSEWTSIYLALPVFASSAVNPWVYGYRNSEVRTSVQRVMEELLTRLGFVPSHYGCSELLAAANADQAELNSFASHVRLCAVSPNRTTLLLIPSTRQDTAEGSTAVTSVKETVVHLELPPETLTNGEKVVM</sequence>
<comment type="similarity">
    <text evidence="2 10">Belongs to the G-protein coupled receptor 1 family.</text>
</comment>
<evidence type="ECO:0000259" key="13">
    <source>
        <dbReference type="PROSITE" id="PS50262"/>
    </source>
</evidence>
<dbReference type="InParanoid" id="A0A067QRN8"/>
<feature type="domain" description="G-protein coupled receptors family 1 profile" evidence="13">
    <location>
        <begin position="78"/>
        <end position="337"/>
    </location>
</feature>
<evidence type="ECO:0000256" key="1">
    <source>
        <dbReference type="ARBA" id="ARBA00004651"/>
    </source>
</evidence>
<evidence type="ECO:0000256" key="8">
    <source>
        <dbReference type="ARBA" id="ARBA00023170"/>
    </source>
</evidence>
<evidence type="ECO:0000256" key="6">
    <source>
        <dbReference type="ARBA" id="ARBA00023040"/>
    </source>
</evidence>
<dbReference type="PROSITE" id="PS50262">
    <property type="entry name" value="G_PROTEIN_RECEP_F1_2"/>
    <property type="match status" value="1"/>
</dbReference>
<dbReference type="eggNOG" id="KOG3656">
    <property type="taxonomic scope" value="Eukaryota"/>
</dbReference>
<feature type="transmembrane region" description="Helical" evidence="12">
    <location>
        <begin position="140"/>
        <end position="162"/>
    </location>
</feature>
<keyword evidence="8 10" id="KW-0675">Receptor</keyword>
<keyword evidence="9 10" id="KW-0807">Transducer</keyword>
<feature type="transmembrane region" description="Helical" evidence="12">
    <location>
        <begin position="98"/>
        <end position="120"/>
    </location>
</feature>
<dbReference type="OrthoDB" id="10042731at2759"/>
<evidence type="ECO:0000256" key="3">
    <source>
        <dbReference type="ARBA" id="ARBA00022475"/>
    </source>
</evidence>
<feature type="compositionally biased region" description="Basic and acidic residues" evidence="11">
    <location>
        <begin position="14"/>
        <end position="25"/>
    </location>
</feature>
<feature type="transmembrane region" description="Helical" evidence="12">
    <location>
        <begin position="281"/>
        <end position="299"/>
    </location>
</feature>
<feature type="transmembrane region" description="Helical" evidence="12">
    <location>
        <begin position="319"/>
        <end position="337"/>
    </location>
</feature>
<dbReference type="Proteomes" id="UP000027135">
    <property type="component" value="Unassembled WGS sequence"/>
</dbReference>
<keyword evidence="5 12" id="KW-1133">Transmembrane helix</keyword>
<dbReference type="InterPro" id="IPR000276">
    <property type="entry name" value="GPCR_Rhodpsn"/>
</dbReference>
<evidence type="ECO:0000313" key="15">
    <source>
        <dbReference type="Proteomes" id="UP000027135"/>
    </source>
</evidence>
<accession>A0A067QRN8</accession>
<dbReference type="SMART" id="SM01381">
    <property type="entry name" value="7TM_GPCR_Srsx"/>
    <property type="match status" value="1"/>
</dbReference>
<proteinExistence type="inferred from homology"/>
<dbReference type="InterPro" id="IPR017452">
    <property type="entry name" value="GPCR_Rhodpsn_7TM"/>
</dbReference>
<gene>
    <name evidence="14" type="ORF">L798_07995</name>
</gene>
<evidence type="ECO:0000256" key="10">
    <source>
        <dbReference type="RuleBase" id="RU000688"/>
    </source>
</evidence>
<organism evidence="14 15">
    <name type="scientific">Zootermopsis nevadensis</name>
    <name type="common">Dampwood termite</name>
    <dbReference type="NCBI Taxonomy" id="136037"/>
    <lineage>
        <taxon>Eukaryota</taxon>
        <taxon>Metazoa</taxon>
        <taxon>Ecdysozoa</taxon>
        <taxon>Arthropoda</taxon>
        <taxon>Hexapoda</taxon>
        <taxon>Insecta</taxon>
        <taxon>Pterygota</taxon>
        <taxon>Neoptera</taxon>
        <taxon>Polyneoptera</taxon>
        <taxon>Dictyoptera</taxon>
        <taxon>Blattodea</taxon>
        <taxon>Blattoidea</taxon>
        <taxon>Termitoidae</taxon>
        <taxon>Termopsidae</taxon>
        <taxon>Zootermopsis</taxon>
    </lineage>
</organism>
<evidence type="ECO:0000256" key="2">
    <source>
        <dbReference type="ARBA" id="ARBA00010663"/>
    </source>
</evidence>
<feature type="region of interest" description="Disordered" evidence="11">
    <location>
        <begin position="1"/>
        <end position="28"/>
    </location>
</feature>
<evidence type="ECO:0000256" key="9">
    <source>
        <dbReference type="ARBA" id="ARBA00023224"/>
    </source>
</evidence>
<dbReference type="PRINTS" id="PR00237">
    <property type="entry name" value="GPCRRHODOPSN"/>
</dbReference>
<evidence type="ECO:0000256" key="7">
    <source>
        <dbReference type="ARBA" id="ARBA00023136"/>
    </source>
</evidence>
<dbReference type="GO" id="GO:0005886">
    <property type="term" value="C:plasma membrane"/>
    <property type="evidence" value="ECO:0007669"/>
    <property type="project" value="UniProtKB-SubCell"/>
</dbReference>
<evidence type="ECO:0000256" key="12">
    <source>
        <dbReference type="SAM" id="Phobius"/>
    </source>
</evidence>
<keyword evidence="3" id="KW-1003">Cell membrane</keyword>
<reference evidence="14 15" key="1">
    <citation type="journal article" date="2014" name="Nat. Commun.">
        <title>Molecular traces of alternative social organization in a termite genome.</title>
        <authorList>
            <person name="Terrapon N."/>
            <person name="Li C."/>
            <person name="Robertson H.M."/>
            <person name="Ji L."/>
            <person name="Meng X."/>
            <person name="Booth W."/>
            <person name="Chen Z."/>
            <person name="Childers C.P."/>
            <person name="Glastad K.M."/>
            <person name="Gokhale K."/>
            <person name="Gowin J."/>
            <person name="Gronenberg W."/>
            <person name="Hermansen R.A."/>
            <person name="Hu H."/>
            <person name="Hunt B.G."/>
            <person name="Huylmans A.K."/>
            <person name="Khalil S.M."/>
            <person name="Mitchell R.D."/>
            <person name="Munoz-Torres M.C."/>
            <person name="Mustard J.A."/>
            <person name="Pan H."/>
            <person name="Reese J.T."/>
            <person name="Scharf M.E."/>
            <person name="Sun F."/>
            <person name="Vogel H."/>
            <person name="Xiao J."/>
            <person name="Yang W."/>
            <person name="Yang Z."/>
            <person name="Yang Z."/>
            <person name="Zhou J."/>
            <person name="Zhu J."/>
            <person name="Brent C.S."/>
            <person name="Elsik C.G."/>
            <person name="Goodisman M.A."/>
            <person name="Liberles D.A."/>
            <person name="Roe R.M."/>
            <person name="Vargo E.L."/>
            <person name="Vilcinskas A."/>
            <person name="Wang J."/>
            <person name="Bornberg-Bauer E."/>
            <person name="Korb J."/>
            <person name="Zhang G."/>
            <person name="Liebig J."/>
        </authorList>
    </citation>
    <scope>NUCLEOTIDE SEQUENCE [LARGE SCALE GENOMIC DNA]</scope>
    <source>
        <tissue evidence="14">Whole organism</tissue>
    </source>
</reference>
<feature type="transmembrane region" description="Helical" evidence="12">
    <location>
        <begin position="183"/>
        <end position="204"/>
    </location>
</feature>
<dbReference type="EMBL" id="KK853897">
    <property type="protein sequence ID" value="KDQ71520.1"/>
    <property type="molecule type" value="Genomic_DNA"/>
</dbReference>
<dbReference type="PANTHER" id="PTHR24249">
    <property type="entry name" value="HISTAMINE RECEPTOR-RELATED G-PROTEIN COUPLED RECEPTOR"/>
    <property type="match status" value="1"/>
</dbReference>
<evidence type="ECO:0000256" key="11">
    <source>
        <dbReference type="SAM" id="MobiDB-lite"/>
    </source>
</evidence>
<evidence type="ECO:0000256" key="5">
    <source>
        <dbReference type="ARBA" id="ARBA00022989"/>
    </source>
</evidence>
<dbReference type="PROSITE" id="PS00237">
    <property type="entry name" value="G_PROTEIN_RECEP_F1_1"/>
    <property type="match status" value="1"/>
</dbReference>
<dbReference type="Gene3D" id="1.20.1070.10">
    <property type="entry name" value="Rhodopsin 7-helix transmembrane proteins"/>
    <property type="match status" value="1"/>
</dbReference>
<dbReference type="Pfam" id="PF00001">
    <property type="entry name" value="7tm_1"/>
    <property type="match status" value="1"/>
</dbReference>
<name>A0A067QRN8_ZOONE</name>
<keyword evidence="6 10" id="KW-0297">G-protein coupled receptor</keyword>